<name>A0AAV7EP57_ARIFI</name>
<evidence type="ECO:0000313" key="3">
    <source>
        <dbReference type="Proteomes" id="UP000825729"/>
    </source>
</evidence>
<keyword evidence="1" id="KW-0472">Membrane</keyword>
<dbReference type="EMBL" id="JAINDJ010000004">
    <property type="protein sequence ID" value="KAG9450608.1"/>
    <property type="molecule type" value="Genomic_DNA"/>
</dbReference>
<evidence type="ECO:0000256" key="1">
    <source>
        <dbReference type="SAM" id="Phobius"/>
    </source>
</evidence>
<dbReference type="AlphaFoldDB" id="A0AAV7EP57"/>
<keyword evidence="1" id="KW-0812">Transmembrane</keyword>
<sequence>MIGPPLHNCADDFGRMGPAAALAVLFPSEDRGSIESFWGIGDSAVSRAQDRKGESSEDGADEERYVATMFFFVVVVVVVVVGRRTPAKQQEALKRQPH</sequence>
<comment type="caution">
    <text evidence="2">The sequence shown here is derived from an EMBL/GenBank/DDBJ whole genome shotgun (WGS) entry which is preliminary data.</text>
</comment>
<dbReference type="Proteomes" id="UP000825729">
    <property type="component" value="Unassembled WGS sequence"/>
</dbReference>
<accession>A0AAV7EP57</accession>
<protein>
    <submittedName>
        <fullName evidence="2">Uncharacterized protein</fullName>
    </submittedName>
</protein>
<reference evidence="2 3" key="1">
    <citation type="submission" date="2021-07" db="EMBL/GenBank/DDBJ databases">
        <title>The Aristolochia fimbriata genome: insights into angiosperm evolution, floral development and chemical biosynthesis.</title>
        <authorList>
            <person name="Jiao Y."/>
        </authorList>
    </citation>
    <scope>NUCLEOTIDE SEQUENCE [LARGE SCALE GENOMIC DNA]</scope>
    <source>
        <strain evidence="2">IBCAS-2021</strain>
        <tissue evidence="2">Leaf</tissue>
    </source>
</reference>
<gene>
    <name evidence="2" type="ORF">H6P81_010573</name>
</gene>
<keyword evidence="3" id="KW-1185">Reference proteome</keyword>
<feature type="transmembrane region" description="Helical" evidence="1">
    <location>
        <begin position="65"/>
        <end position="82"/>
    </location>
</feature>
<proteinExistence type="predicted"/>
<evidence type="ECO:0000313" key="2">
    <source>
        <dbReference type="EMBL" id="KAG9450608.1"/>
    </source>
</evidence>
<keyword evidence="1" id="KW-1133">Transmembrane helix</keyword>
<organism evidence="2 3">
    <name type="scientific">Aristolochia fimbriata</name>
    <name type="common">White veined hardy Dutchman's pipe vine</name>
    <dbReference type="NCBI Taxonomy" id="158543"/>
    <lineage>
        <taxon>Eukaryota</taxon>
        <taxon>Viridiplantae</taxon>
        <taxon>Streptophyta</taxon>
        <taxon>Embryophyta</taxon>
        <taxon>Tracheophyta</taxon>
        <taxon>Spermatophyta</taxon>
        <taxon>Magnoliopsida</taxon>
        <taxon>Magnoliidae</taxon>
        <taxon>Piperales</taxon>
        <taxon>Aristolochiaceae</taxon>
        <taxon>Aristolochia</taxon>
    </lineage>
</organism>